<dbReference type="InterPro" id="IPR036069">
    <property type="entry name" value="DUF34/NIF3_sf"/>
</dbReference>
<reference evidence="3 4" key="1">
    <citation type="submission" date="2021-03" db="EMBL/GenBank/DDBJ databases">
        <title>Thiomicrorhabdus sp.nov.,novel sulfur-oxidizing bacteria isolated from coastal sediment.</title>
        <authorList>
            <person name="Liu X."/>
        </authorList>
    </citation>
    <scope>NUCLEOTIDE SEQUENCE [LARGE SCALE GENOMIC DNA]</scope>
    <source>
        <strain evidence="3 4">6S2-11</strain>
    </source>
</reference>
<name>A0ABS3Q1T6_9GAMM</name>
<evidence type="ECO:0000256" key="2">
    <source>
        <dbReference type="ARBA" id="ARBA00022723"/>
    </source>
</evidence>
<accession>A0ABS3Q1T6</accession>
<dbReference type="NCBIfam" id="TIGR00486">
    <property type="entry name" value="YbgI_SA1388"/>
    <property type="match status" value="1"/>
</dbReference>
<gene>
    <name evidence="3" type="ORF">J3998_01715</name>
</gene>
<comment type="similarity">
    <text evidence="1">Belongs to the GTP cyclohydrolase I type 2/NIF3 family.</text>
</comment>
<dbReference type="Gene3D" id="3.40.1390.30">
    <property type="entry name" value="NIF3 (NGG1p interacting factor 3)-like"/>
    <property type="match status" value="2"/>
</dbReference>
<organism evidence="3 4">
    <name type="scientific">Thiomicrorhabdus marina</name>
    <dbReference type="NCBI Taxonomy" id="2818442"/>
    <lineage>
        <taxon>Bacteria</taxon>
        <taxon>Pseudomonadati</taxon>
        <taxon>Pseudomonadota</taxon>
        <taxon>Gammaproteobacteria</taxon>
        <taxon>Thiotrichales</taxon>
        <taxon>Piscirickettsiaceae</taxon>
        <taxon>Thiomicrorhabdus</taxon>
    </lineage>
</organism>
<protein>
    <submittedName>
        <fullName evidence="3">Nif3-like dinuclear metal center hexameric protein</fullName>
    </submittedName>
</protein>
<dbReference type="SUPFAM" id="SSF102705">
    <property type="entry name" value="NIF3 (NGG1p interacting factor 3)-like"/>
    <property type="match status" value="1"/>
</dbReference>
<comment type="caution">
    <text evidence="3">The sequence shown here is derived from an EMBL/GenBank/DDBJ whole genome shotgun (WGS) entry which is preliminary data.</text>
</comment>
<dbReference type="Proteomes" id="UP000664835">
    <property type="component" value="Unassembled WGS sequence"/>
</dbReference>
<evidence type="ECO:0000313" key="3">
    <source>
        <dbReference type="EMBL" id="MBO1926280.1"/>
    </source>
</evidence>
<keyword evidence="4" id="KW-1185">Reference proteome</keyword>
<sequence length="245" mass="27316">MQRQALQAYIDELLEVNLYKDYAPNGLQVEGKSEIKKMVTGVTANQALIDAAIRLNADAILVHHGYFWKSEPQQIIGFKKRRIKSLLINDINLFGYHLPLDGHAELGNNAQLGKLWQLDNIEQDGLVFTAKLETPVSVEEFYDRVYETLDRKPLWLQGGPGILKTVSWCSGGAQGYIDKAIAKGADLFISGEVSEQTTHLAQECGIHYFAAGHHATERLGIKALGEHLSEKFNLDVTFIDIDNPV</sequence>
<dbReference type="EMBL" id="JAGETV010000002">
    <property type="protein sequence ID" value="MBO1926280.1"/>
    <property type="molecule type" value="Genomic_DNA"/>
</dbReference>
<dbReference type="PANTHER" id="PTHR13799:SF14">
    <property type="entry name" value="GTP CYCLOHYDROLASE 1 TYPE 2 HOMOLOG"/>
    <property type="match status" value="1"/>
</dbReference>
<evidence type="ECO:0000256" key="1">
    <source>
        <dbReference type="ARBA" id="ARBA00006964"/>
    </source>
</evidence>
<dbReference type="InterPro" id="IPR002678">
    <property type="entry name" value="DUF34/NIF3"/>
</dbReference>
<evidence type="ECO:0000313" key="4">
    <source>
        <dbReference type="Proteomes" id="UP000664835"/>
    </source>
</evidence>
<proteinExistence type="inferred from homology"/>
<keyword evidence="2" id="KW-0479">Metal-binding</keyword>
<dbReference type="PANTHER" id="PTHR13799">
    <property type="entry name" value="NGG1 INTERACTING FACTOR 3"/>
    <property type="match status" value="1"/>
</dbReference>
<dbReference type="RefSeq" id="WP_208146962.1">
    <property type="nucleotide sequence ID" value="NZ_JAGETV010000002.1"/>
</dbReference>
<dbReference type="Pfam" id="PF01784">
    <property type="entry name" value="DUF34_NIF3"/>
    <property type="match status" value="1"/>
</dbReference>